<reference evidence="2 3" key="1">
    <citation type="submission" date="2020-11" db="EMBL/GenBank/DDBJ databases">
        <authorList>
            <person name="Peeters C."/>
        </authorList>
    </citation>
    <scope>NUCLEOTIDE SEQUENCE [LARGE SCALE GENOMIC DNA]</scope>
    <source>
        <strain evidence="2 3">LMG 7974</strain>
    </source>
</reference>
<dbReference type="RefSeq" id="WP_229933523.1">
    <property type="nucleotide sequence ID" value="NZ_CAJHOF010000021.1"/>
</dbReference>
<proteinExistence type="predicted"/>
<organism evidence="2 3">
    <name type="scientific">Campylobacter majalis</name>
    <dbReference type="NCBI Taxonomy" id="2790656"/>
    <lineage>
        <taxon>Bacteria</taxon>
        <taxon>Pseudomonadati</taxon>
        <taxon>Campylobacterota</taxon>
        <taxon>Epsilonproteobacteria</taxon>
        <taxon>Campylobacterales</taxon>
        <taxon>Campylobacteraceae</taxon>
        <taxon>Campylobacter</taxon>
    </lineage>
</organism>
<dbReference type="Proteomes" id="UP000789803">
    <property type="component" value="Unassembled WGS sequence"/>
</dbReference>
<evidence type="ECO:0000256" key="1">
    <source>
        <dbReference type="SAM" id="Phobius"/>
    </source>
</evidence>
<dbReference type="Gene3D" id="3.30.700.10">
    <property type="entry name" value="Glycoprotein, Type 4 Pilin"/>
    <property type="match status" value="1"/>
</dbReference>
<comment type="caution">
    <text evidence="2">The sequence shown here is derived from an EMBL/GenBank/DDBJ whole genome shotgun (WGS) entry which is preliminary data.</text>
</comment>
<evidence type="ECO:0008006" key="4">
    <source>
        <dbReference type="Google" id="ProtNLM"/>
    </source>
</evidence>
<keyword evidence="1" id="KW-1133">Transmembrane helix</keyword>
<dbReference type="InterPro" id="IPR045584">
    <property type="entry name" value="Pilin-like"/>
</dbReference>
<feature type="transmembrane region" description="Helical" evidence="1">
    <location>
        <begin position="6"/>
        <end position="26"/>
    </location>
</feature>
<keyword evidence="1" id="KW-0472">Membrane</keyword>
<name>A0ABM8Q9J7_9BACT</name>
<gene>
    <name evidence="2" type="ORF">LMG7974_01752</name>
</gene>
<keyword evidence="1" id="KW-0812">Transmembrane</keyword>
<evidence type="ECO:0000313" key="2">
    <source>
        <dbReference type="EMBL" id="CAD7289675.1"/>
    </source>
</evidence>
<keyword evidence="3" id="KW-1185">Reference proteome</keyword>
<protein>
    <recommendedName>
        <fullName evidence="4">Prepilin-type N-terminal cleavage/methylation domain-containing protein</fullName>
    </recommendedName>
</protein>
<dbReference type="SUPFAM" id="SSF54523">
    <property type="entry name" value="Pili subunits"/>
    <property type="match status" value="1"/>
</dbReference>
<evidence type="ECO:0000313" key="3">
    <source>
        <dbReference type="Proteomes" id="UP000789803"/>
    </source>
</evidence>
<accession>A0ABM8Q9J7</accession>
<dbReference type="EMBL" id="CAJHOF010000021">
    <property type="protein sequence ID" value="CAD7289675.1"/>
    <property type="molecule type" value="Genomic_DNA"/>
</dbReference>
<sequence>MKFRAFTLFEVVFVLIIISILGVLAIPKSNQDNLRAAAYQVMSHIRYAQNLAFLDNTFKPNSLQNRQIKWSFVFANTAINTKSCQLNEKNKQTWKYSVYKDLSLNGNLNSRREVAANPSKINKVLSGGWSGISKKDCRLVSSELDIQKKYGVTNVKLLGHCATKQTRSFSFDNGGRPTRIASTTSKTNKPVRLLKNDCKIILSNASSSITILVKKRTGLVCIESKQEKGKCEKRPSQTQE</sequence>